<dbReference type="OrthoDB" id="4869080at2"/>
<feature type="chain" id="PRO_5018334633" evidence="2">
    <location>
        <begin position="23"/>
        <end position="166"/>
    </location>
</feature>
<dbReference type="Pfam" id="PF07853">
    <property type="entry name" value="DUF1648"/>
    <property type="match status" value="1"/>
</dbReference>
<keyword evidence="1" id="KW-0472">Membrane</keyword>
<feature type="transmembrane region" description="Helical" evidence="1">
    <location>
        <begin position="132"/>
        <end position="154"/>
    </location>
</feature>
<reference evidence="4 5" key="1">
    <citation type="submission" date="2018-12" db="EMBL/GenBank/DDBJ databases">
        <authorList>
            <consortium name="Pathogen Informatics"/>
        </authorList>
    </citation>
    <scope>NUCLEOTIDE SEQUENCE [LARGE SCALE GENOMIC DNA]</scope>
    <source>
        <strain evidence="4 5">NCTC10741</strain>
    </source>
</reference>
<evidence type="ECO:0000256" key="1">
    <source>
        <dbReference type="SAM" id="Phobius"/>
    </source>
</evidence>
<proteinExistence type="predicted"/>
<feature type="transmembrane region" description="Helical" evidence="1">
    <location>
        <begin position="105"/>
        <end position="126"/>
    </location>
</feature>
<dbReference type="Proteomes" id="UP000271626">
    <property type="component" value="Chromosome"/>
</dbReference>
<feature type="domain" description="DUF1648" evidence="3">
    <location>
        <begin position="12"/>
        <end position="55"/>
    </location>
</feature>
<sequence length="166" mass="17323">MRLRWWIFLVAVLLCGASLAWAAASGPDPFPTHWGAGGTADSWSPRGSAVGLLAVTTAAVGALFGVLAACTTAIPDRLINLPPTARSYWLSPDHRPGLDALLQRYLLTVGTAVLLLLAVSVTSTIVRPDGSAVIDAGIWIVLAVIAVSSGHLVWRLVRPPADNLAA</sequence>
<dbReference type="InterPro" id="IPR012867">
    <property type="entry name" value="DUF1648"/>
</dbReference>
<keyword evidence="1" id="KW-1133">Transmembrane helix</keyword>
<keyword evidence="1" id="KW-0812">Transmembrane</keyword>
<feature type="transmembrane region" description="Helical" evidence="1">
    <location>
        <begin position="46"/>
        <end position="70"/>
    </location>
</feature>
<evidence type="ECO:0000313" key="5">
    <source>
        <dbReference type="Proteomes" id="UP000271626"/>
    </source>
</evidence>
<evidence type="ECO:0000256" key="2">
    <source>
        <dbReference type="SAM" id="SignalP"/>
    </source>
</evidence>
<dbReference type="AlphaFoldDB" id="A0A3P8K9M9"/>
<feature type="signal peptide" evidence="2">
    <location>
        <begin position="1"/>
        <end position="22"/>
    </location>
</feature>
<evidence type="ECO:0000259" key="3">
    <source>
        <dbReference type="Pfam" id="PF07853"/>
    </source>
</evidence>
<dbReference type="RefSeq" id="WP_126198495.1">
    <property type="nucleotide sequence ID" value="NZ_CP085954.1"/>
</dbReference>
<gene>
    <name evidence="4" type="ORF">NCTC10741_04565</name>
</gene>
<accession>A0A3P8K9M9</accession>
<evidence type="ECO:0000313" key="4">
    <source>
        <dbReference type="EMBL" id="VDR41394.1"/>
    </source>
</evidence>
<protein>
    <submittedName>
        <fullName evidence="4">Predicted integral membrane protein</fullName>
    </submittedName>
</protein>
<organism evidence="4 5">
    <name type="scientific">Tsukamurella paurometabola</name>
    <name type="common">Corynebacterium paurometabolum</name>
    <dbReference type="NCBI Taxonomy" id="2061"/>
    <lineage>
        <taxon>Bacteria</taxon>
        <taxon>Bacillati</taxon>
        <taxon>Actinomycetota</taxon>
        <taxon>Actinomycetes</taxon>
        <taxon>Mycobacteriales</taxon>
        <taxon>Tsukamurellaceae</taxon>
        <taxon>Tsukamurella</taxon>
    </lineage>
</organism>
<dbReference type="EMBL" id="LR131273">
    <property type="protein sequence ID" value="VDR41394.1"/>
    <property type="molecule type" value="Genomic_DNA"/>
</dbReference>
<name>A0A3P8K9M9_TSUPA</name>
<keyword evidence="2" id="KW-0732">Signal</keyword>